<proteinExistence type="inferred from homology"/>
<sequence length="121" mass="12985">MSPVLQFAHLTCVHAVLDDLRGSACIHVLDFDIGMGGQWASLMQELALGLRAHDASGGGARRLSYAMYSGMTPVDGFVFDSGGSSQMIGDDMEMERGNGRAAKNKEITMVLYPQFIAQGEV</sequence>
<keyword evidence="5" id="KW-1185">Reference proteome</keyword>
<feature type="short sequence motif" description="VHIID" evidence="3">
    <location>
        <begin position="26"/>
        <end position="30"/>
    </location>
</feature>
<keyword evidence="1" id="KW-0805">Transcription regulation</keyword>
<evidence type="ECO:0000256" key="2">
    <source>
        <dbReference type="ARBA" id="ARBA00023163"/>
    </source>
</evidence>
<organism evidence="4 5">
    <name type="scientific">Lolium multiflorum</name>
    <name type="common">Italian ryegrass</name>
    <name type="synonym">Lolium perenne subsp. multiflorum</name>
    <dbReference type="NCBI Taxonomy" id="4521"/>
    <lineage>
        <taxon>Eukaryota</taxon>
        <taxon>Viridiplantae</taxon>
        <taxon>Streptophyta</taxon>
        <taxon>Embryophyta</taxon>
        <taxon>Tracheophyta</taxon>
        <taxon>Spermatophyta</taxon>
        <taxon>Magnoliopsida</taxon>
        <taxon>Liliopsida</taxon>
        <taxon>Poales</taxon>
        <taxon>Poaceae</taxon>
        <taxon>BOP clade</taxon>
        <taxon>Pooideae</taxon>
        <taxon>Poodae</taxon>
        <taxon>Poeae</taxon>
        <taxon>Poeae Chloroplast Group 2 (Poeae type)</taxon>
        <taxon>Loliodinae</taxon>
        <taxon>Loliinae</taxon>
        <taxon>Lolium</taxon>
    </lineage>
</organism>
<evidence type="ECO:0000256" key="3">
    <source>
        <dbReference type="PROSITE-ProRule" id="PRU01191"/>
    </source>
</evidence>
<gene>
    <name evidence="4" type="ORF">QYE76_061500</name>
</gene>
<accession>A0AAD8S3B8</accession>
<comment type="caution">
    <text evidence="3">Lacks conserved residue(s) required for the propagation of feature annotation.</text>
</comment>
<dbReference type="AlphaFoldDB" id="A0AAD8S3B8"/>
<name>A0AAD8S3B8_LOLMU</name>
<dbReference type="InterPro" id="IPR005202">
    <property type="entry name" value="TF_GRAS"/>
</dbReference>
<dbReference type="Proteomes" id="UP001231189">
    <property type="component" value="Unassembled WGS sequence"/>
</dbReference>
<dbReference type="PANTHER" id="PTHR31636">
    <property type="entry name" value="OSJNBA0084A10.13 PROTEIN-RELATED"/>
    <property type="match status" value="1"/>
</dbReference>
<evidence type="ECO:0000256" key="1">
    <source>
        <dbReference type="ARBA" id="ARBA00023015"/>
    </source>
</evidence>
<reference evidence="4" key="1">
    <citation type="submission" date="2023-07" db="EMBL/GenBank/DDBJ databases">
        <title>A chromosome-level genome assembly of Lolium multiflorum.</title>
        <authorList>
            <person name="Chen Y."/>
            <person name="Copetti D."/>
            <person name="Kolliker R."/>
            <person name="Studer B."/>
        </authorList>
    </citation>
    <scope>NUCLEOTIDE SEQUENCE</scope>
    <source>
        <strain evidence="4">02402/16</strain>
        <tissue evidence="4">Leaf</tissue>
    </source>
</reference>
<evidence type="ECO:0000313" key="5">
    <source>
        <dbReference type="Proteomes" id="UP001231189"/>
    </source>
</evidence>
<keyword evidence="2" id="KW-0804">Transcription</keyword>
<dbReference type="Pfam" id="PF03514">
    <property type="entry name" value="GRAS"/>
    <property type="match status" value="1"/>
</dbReference>
<comment type="caution">
    <text evidence="4">The sequence shown here is derived from an EMBL/GenBank/DDBJ whole genome shotgun (WGS) entry which is preliminary data.</text>
</comment>
<dbReference type="EMBL" id="JAUUTY010000004">
    <property type="protein sequence ID" value="KAK1643695.1"/>
    <property type="molecule type" value="Genomic_DNA"/>
</dbReference>
<protein>
    <submittedName>
        <fullName evidence="4">Uncharacterized protein</fullName>
    </submittedName>
</protein>
<comment type="similarity">
    <text evidence="3">Belongs to the GRAS family.</text>
</comment>
<evidence type="ECO:0000313" key="4">
    <source>
        <dbReference type="EMBL" id="KAK1643695.1"/>
    </source>
</evidence>
<dbReference type="PROSITE" id="PS50985">
    <property type="entry name" value="GRAS"/>
    <property type="match status" value="1"/>
</dbReference>